<name>Q79Z97_STRAW</name>
<dbReference type="EMBL" id="BA000030">
    <property type="protein sequence ID" value="BAC70906.1"/>
    <property type="molecule type" value="Genomic_DNA"/>
</dbReference>
<keyword evidence="1" id="KW-0472">Membrane</keyword>
<reference evidence="2 3" key="2">
    <citation type="journal article" date="2003" name="Nat. Biotechnol.">
        <title>Complete genome sequence and comparative analysis of the industrial microorganism Streptomyces avermitilis.</title>
        <authorList>
            <person name="Ikeda H."/>
            <person name="Ishikawa J."/>
            <person name="Hanamoto A."/>
            <person name="Shinose M."/>
            <person name="Kikuchi H."/>
            <person name="Shiba T."/>
            <person name="Sakaki Y."/>
            <person name="Hattori M."/>
            <person name="Omura S."/>
        </authorList>
    </citation>
    <scope>NUCLEOTIDE SEQUENCE [LARGE SCALE GENOMIC DNA]</scope>
    <source>
        <strain evidence="3">ATCC 31267 / DSM 46492 / JCM 5070 / NBRC 14893 / NCIMB 12804 / NRRL 8165 / MA-4680</strain>
    </source>
</reference>
<evidence type="ECO:0000313" key="2">
    <source>
        <dbReference type="EMBL" id="BAC70906.1"/>
    </source>
</evidence>
<reference evidence="2 3" key="3">
    <citation type="journal article" date="2014" name="J. Ind. Microbiol. Biotechnol.">
        <title>Genome mining of the Streptomyces avermitilis genome and development of genome-minimized hosts for heterologous expression of biosynthetic gene clusters.</title>
        <authorList>
            <person name="Ikeda H."/>
            <person name="Shin-ya K."/>
            <person name="Omura S."/>
        </authorList>
    </citation>
    <scope>NUCLEOTIDE SEQUENCE [LARGE SCALE GENOMIC DNA]</scope>
    <source>
        <strain evidence="3">ATCC 31267 / DSM 46492 / JCM 5070 / NBRC 14893 / NCIMB 12804 / NRRL 8165 / MA-4680</strain>
    </source>
</reference>
<dbReference type="eggNOG" id="COG4392">
    <property type="taxonomic scope" value="Bacteria"/>
</dbReference>
<keyword evidence="1" id="KW-0812">Transmembrane</keyword>
<protein>
    <recommendedName>
        <fullName evidence="4">Branched-chain amino acid transporter</fullName>
    </recommendedName>
</protein>
<accession>Q79Z97</accession>
<dbReference type="KEGG" id="sma:SAVERM_3195"/>
<feature type="transmembrane region" description="Helical" evidence="1">
    <location>
        <begin position="78"/>
        <end position="96"/>
    </location>
</feature>
<sequence length="97" mass="10298">MGLCSFLPRYLPLVLLADREMPAVAKSLLSYTPPAVLAALVVPEMLMPGGHGMQLSASNPYLIGGGVTFVAGLYSKKFLLVTAIGIAAFYLSRWLLG</sequence>
<reference evidence="2 3" key="1">
    <citation type="journal article" date="2001" name="Proc. Natl. Acad. Sci. U.S.A.">
        <title>Genome sequence of an industrial microorganism Streptomyces avermitilis: deducing the ability of producing secondary metabolites.</title>
        <authorList>
            <person name="Omura S."/>
            <person name="Ikeda H."/>
            <person name="Ishikawa J."/>
            <person name="Hanamoto A."/>
            <person name="Takahashi C."/>
            <person name="Shinose M."/>
            <person name="Takahashi Y."/>
            <person name="Horikawa H."/>
            <person name="Nakazawa H."/>
            <person name="Osonoe T."/>
            <person name="Kikuchi H."/>
            <person name="Shiba T."/>
            <person name="Sakaki Y."/>
            <person name="Hattori M."/>
        </authorList>
    </citation>
    <scope>NUCLEOTIDE SEQUENCE [LARGE SCALE GENOMIC DNA]</scope>
    <source>
        <strain evidence="3">ATCC 31267 / DSM 46492 / JCM 5070 / NBRC 14893 / NCIMB 12804 / NRRL 8165 / MA-4680</strain>
    </source>
</reference>
<evidence type="ECO:0000313" key="3">
    <source>
        <dbReference type="Proteomes" id="UP000000428"/>
    </source>
</evidence>
<proteinExistence type="predicted"/>
<organism evidence="2 3">
    <name type="scientific">Streptomyces avermitilis (strain ATCC 31267 / DSM 46492 / JCM 5070 / NBRC 14893 / NCIMB 12804 / NRRL 8165 / MA-4680)</name>
    <dbReference type="NCBI Taxonomy" id="227882"/>
    <lineage>
        <taxon>Bacteria</taxon>
        <taxon>Bacillati</taxon>
        <taxon>Actinomycetota</taxon>
        <taxon>Actinomycetes</taxon>
        <taxon>Kitasatosporales</taxon>
        <taxon>Streptomycetaceae</taxon>
        <taxon>Streptomyces</taxon>
    </lineage>
</organism>
<dbReference type="HOGENOM" id="CLU_157896_0_1_11"/>
<keyword evidence="3" id="KW-1185">Reference proteome</keyword>
<dbReference type="InterPro" id="IPR008407">
    <property type="entry name" value="Brnchd-chn_aa_trnsp_AzlD"/>
</dbReference>
<gene>
    <name evidence="2" type="ORF">SAVERM_3195</name>
</gene>
<dbReference type="Pfam" id="PF05437">
    <property type="entry name" value="AzlD"/>
    <property type="match status" value="1"/>
</dbReference>
<evidence type="ECO:0000256" key="1">
    <source>
        <dbReference type="SAM" id="Phobius"/>
    </source>
</evidence>
<dbReference type="AlphaFoldDB" id="Q79Z97"/>
<evidence type="ECO:0008006" key="4">
    <source>
        <dbReference type="Google" id="ProtNLM"/>
    </source>
</evidence>
<keyword evidence="1" id="KW-1133">Transmembrane helix</keyword>
<dbReference type="Proteomes" id="UP000000428">
    <property type="component" value="Chromosome"/>
</dbReference>